<dbReference type="GO" id="GO:0006355">
    <property type="term" value="P:regulation of DNA-templated transcription"/>
    <property type="evidence" value="ECO:0007669"/>
    <property type="project" value="InterPro"/>
</dbReference>
<dbReference type="GO" id="GO:0000156">
    <property type="term" value="F:phosphorelay response regulator activity"/>
    <property type="evidence" value="ECO:0007669"/>
    <property type="project" value="TreeGrafter"/>
</dbReference>
<evidence type="ECO:0000256" key="5">
    <source>
        <dbReference type="ARBA" id="ARBA00024867"/>
    </source>
</evidence>
<dbReference type="PROSITE" id="PS50110">
    <property type="entry name" value="RESPONSE_REGULATORY"/>
    <property type="match status" value="1"/>
</dbReference>
<feature type="modified residue" description="4-aspartylphosphate" evidence="6">
    <location>
        <position position="52"/>
    </location>
</feature>
<keyword evidence="11" id="KW-1185">Reference proteome</keyword>
<dbReference type="PROSITE" id="PS51755">
    <property type="entry name" value="OMPR_PHOB"/>
    <property type="match status" value="1"/>
</dbReference>
<evidence type="ECO:0000256" key="1">
    <source>
        <dbReference type="ARBA" id="ARBA00018672"/>
    </source>
</evidence>
<dbReference type="CDD" id="cd00383">
    <property type="entry name" value="trans_reg_C"/>
    <property type="match status" value="1"/>
</dbReference>
<dbReference type="AlphaFoldDB" id="A0A923KUS0"/>
<feature type="domain" description="OmpR/PhoB-type" evidence="9">
    <location>
        <begin position="124"/>
        <end position="223"/>
    </location>
</feature>
<evidence type="ECO:0000259" key="9">
    <source>
        <dbReference type="PROSITE" id="PS51755"/>
    </source>
</evidence>
<name>A0A923KUS0_9FIRM</name>
<dbReference type="InterPro" id="IPR011006">
    <property type="entry name" value="CheY-like_superfamily"/>
</dbReference>
<dbReference type="Proteomes" id="UP000616595">
    <property type="component" value="Unassembled WGS sequence"/>
</dbReference>
<dbReference type="PANTHER" id="PTHR48111">
    <property type="entry name" value="REGULATOR OF RPOS"/>
    <property type="match status" value="1"/>
</dbReference>
<protein>
    <recommendedName>
        <fullName evidence="1">Stage 0 sporulation protein A homolog</fullName>
    </recommendedName>
</protein>
<feature type="DNA-binding region" description="OmpR/PhoB-type" evidence="7">
    <location>
        <begin position="124"/>
        <end position="223"/>
    </location>
</feature>
<proteinExistence type="predicted"/>
<dbReference type="Pfam" id="PF00486">
    <property type="entry name" value="Trans_reg_C"/>
    <property type="match status" value="1"/>
</dbReference>
<dbReference type="PANTHER" id="PTHR48111:SF2">
    <property type="entry name" value="RESPONSE REGULATOR SAER"/>
    <property type="match status" value="1"/>
</dbReference>
<reference evidence="10" key="1">
    <citation type="submission" date="2019-10" db="EMBL/GenBank/DDBJ databases">
        <authorList>
            <person name="Ross D.E."/>
            <person name="Gulliver D."/>
        </authorList>
    </citation>
    <scope>NUCLEOTIDE SEQUENCE</scope>
    <source>
        <strain evidence="10">DER-2019</strain>
    </source>
</reference>
<dbReference type="EMBL" id="WJBD01000001">
    <property type="protein sequence ID" value="MBC3886775.1"/>
    <property type="molecule type" value="Genomic_DNA"/>
</dbReference>
<evidence type="ECO:0000256" key="4">
    <source>
        <dbReference type="ARBA" id="ARBA00023163"/>
    </source>
</evidence>
<dbReference type="GO" id="GO:0032993">
    <property type="term" value="C:protein-DNA complex"/>
    <property type="evidence" value="ECO:0007669"/>
    <property type="project" value="TreeGrafter"/>
</dbReference>
<comment type="caution">
    <text evidence="10">The sequence shown here is derived from an EMBL/GenBank/DDBJ whole genome shotgun (WGS) entry which is preliminary data.</text>
</comment>
<sequence>MTNILVIEDDNEINRLLCNILSENQYHCVSEYSGKHAYQTLKNRSFDMVLLDLMLPEIPGEELLANLRRFSKVPVIIISAKDEMTVKVDMLRTGADDYITKPFDNNEVLARVESNLRRSQGFTSSRLSVGLLVFDTETNVCNLSGKPISLTGTEMKILRLLMENPQKLFTKANLFTSVWDEPYSYDDNAINTHISNLRRKLKSVCPDQEFIETVWGIGYKLIESK</sequence>
<dbReference type="CDD" id="cd17574">
    <property type="entry name" value="REC_OmpR"/>
    <property type="match status" value="1"/>
</dbReference>
<keyword evidence="3 7" id="KW-0238">DNA-binding</keyword>
<evidence type="ECO:0000256" key="6">
    <source>
        <dbReference type="PROSITE-ProRule" id="PRU00169"/>
    </source>
</evidence>
<evidence type="ECO:0000256" key="2">
    <source>
        <dbReference type="ARBA" id="ARBA00023015"/>
    </source>
</evidence>
<keyword evidence="6" id="KW-0597">Phosphoprotein</keyword>
<dbReference type="InterPro" id="IPR001867">
    <property type="entry name" value="OmpR/PhoB-type_DNA-bd"/>
</dbReference>
<dbReference type="Gene3D" id="3.40.50.2300">
    <property type="match status" value="1"/>
</dbReference>
<dbReference type="SMART" id="SM00862">
    <property type="entry name" value="Trans_reg_C"/>
    <property type="match status" value="1"/>
</dbReference>
<evidence type="ECO:0000313" key="11">
    <source>
        <dbReference type="Proteomes" id="UP000616595"/>
    </source>
</evidence>
<dbReference type="InterPro" id="IPR039420">
    <property type="entry name" value="WalR-like"/>
</dbReference>
<gene>
    <name evidence="10" type="ORF">GH810_00390</name>
</gene>
<accession>A0A923KUS0</accession>
<dbReference type="SUPFAM" id="SSF52172">
    <property type="entry name" value="CheY-like"/>
    <property type="match status" value="1"/>
</dbReference>
<feature type="domain" description="Response regulatory" evidence="8">
    <location>
        <begin position="3"/>
        <end position="116"/>
    </location>
</feature>
<comment type="function">
    <text evidence="5">May play the central regulatory role in sporulation. It may be an element of the effector pathway responsible for the activation of sporulation genes in response to nutritional stress. Spo0A may act in concert with spo0H (a sigma factor) to control the expression of some genes that are critical to the sporulation process.</text>
</comment>
<dbReference type="GO" id="GO:0005829">
    <property type="term" value="C:cytosol"/>
    <property type="evidence" value="ECO:0007669"/>
    <property type="project" value="TreeGrafter"/>
</dbReference>
<keyword evidence="2" id="KW-0805">Transcription regulation</keyword>
<dbReference type="OrthoDB" id="9790442at2"/>
<dbReference type="GO" id="GO:0000976">
    <property type="term" value="F:transcription cis-regulatory region binding"/>
    <property type="evidence" value="ECO:0007669"/>
    <property type="project" value="TreeGrafter"/>
</dbReference>
<reference evidence="10" key="2">
    <citation type="submission" date="2020-10" db="EMBL/GenBank/DDBJ databases">
        <title>Comparative genomics of the Acetobacterium genus.</title>
        <authorList>
            <person name="Marshall C."/>
            <person name="May H."/>
            <person name="Norman S."/>
        </authorList>
    </citation>
    <scope>NUCLEOTIDE SEQUENCE</scope>
    <source>
        <strain evidence="10">DER-2019</strain>
    </source>
</reference>
<evidence type="ECO:0000259" key="8">
    <source>
        <dbReference type="PROSITE" id="PS50110"/>
    </source>
</evidence>
<dbReference type="InterPro" id="IPR036388">
    <property type="entry name" value="WH-like_DNA-bd_sf"/>
</dbReference>
<organism evidence="10 11">
    <name type="scientific">Acetobacterium paludosum</name>
    <dbReference type="NCBI Taxonomy" id="52693"/>
    <lineage>
        <taxon>Bacteria</taxon>
        <taxon>Bacillati</taxon>
        <taxon>Bacillota</taxon>
        <taxon>Clostridia</taxon>
        <taxon>Eubacteriales</taxon>
        <taxon>Eubacteriaceae</taxon>
        <taxon>Acetobacterium</taxon>
    </lineage>
</organism>
<dbReference type="Gene3D" id="6.10.250.690">
    <property type="match status" value="1"/>
</dbReference>
<keyword evidence="4" id="KW-0804">Transcription</keyword>
<evidence type="ECO:0000256" key="3">
    <source>
        <dbReference type="ARBA" id="ARBA00023125"/>
    </source>
</evidence>
<dbReference type="Pfam" id="PF00072">
    <property type="entry name" value="Response_reg"/>
    <property type="match status" value="1"/>
</dbReference>
<dbReference type="Gene3D" id="1.10.10.10">
    <property type="entry name" value="Winged helix-like DNA-binding domain superfamily/Winged helix DNA-binding domain"/>
    <property type="match status" value="1"/>
</dbReference>
<evidence type="ECO:0000256" key="7">
    <source>
        <dbReference type="PROSITE-ProRule" id="PRU01091"/>
    </source>
</evidence>
<dbReference type="SMART" id="SM00448">
    <property type="entry name" value="REC"/>
    <property type="match status" value="1"/>
</dbReference>
<evidence type="ECO:0000313" key="10">
    <source>
        <dbReference type="EMBL" id="MBC3886775.1"/>
    </source>
</evidence>
<dbReference type="RefSeq" id="WP_148565412.1">
    <property type="nucleotide sequence ID" value="NZ_RXYA01000001.1"/>
</dbReference>
<dbReference type="InterPro" id="IPR001789">
    <property type="entry name" value="Sig_transdc_resp-reg_receiver"/>
</dbReference>